<name>A0A3E4QWM0_9ACTN</name>
<keyword evidence="3" id="KW-1003">Cell membrane</keyword>
<dbReference type="EMBL" id="QSRJ01000003">
    <property type="protein sequence ID" value="RGL11204.1"/>
    <property type="molecule type" value="Genomic_DNA"/>
</dbReference>
<dbReference type="PANTHER" id="PTHR30043">
    <property type="entry name" value="PHOSPHONATES TRANSPORT SYSTEM PERMEASE PROTEIN"/>
    <property type="match status" value="1"/>
</dbReference>
<organism evidence="9 10">
    <name type="scientific">Collinsella tanakaei</name>
    <dbReference type="NCBI Taxonomy" id="626935"/>
    <lineage>
        <taxon>Bacteria</taxon>
        <taxon>Bacillati</taxon>
        <taxon>Actinomycetota</taxon>
        <taxon>Coriobacteriia</taxon>
        <taxon>Coriobacteriales</taxon>
        <taxon>Coriobacteriaceae</taxon>
        <taxon>Collinsella</taxon>
    </lineage>
</organism>
<feature type="transmembrane region" description="Helical" evidence="7">
    <location>
        <begin position="90"/>
        <end position="112"/>
    </location>
</feature>
<dbReference type="InterPro" id="IPR035906">
    <property type="entry name" value="MetI-like_sf"/>
</dbReference>
<feature type="transmembrane region" description="Helical" evidence="7">
    <location>
        <begin position="227"/>
        <end position="246"/>
    </location>
</feature>
<evidence type="ECO:0000313" key="9">
    <source>
        <dbReference type="EMBL" id="RGL11204.1"/>
    </source>
</evidence>
<evidence type="ECO:0000256" key="5">
    <source>
        <dbReference type="ARBA" id="ARBA00022989"/>
    </source>
</evidence>
<protein>
    <submittedName>
        <fullName evidence="9">ABC transporter permease subunit</fullName>
    </submittedName>
</protein>
<evidence type="ECO:0000256" key="2">
    <source>
        <dbReference type="ARBA" id="ARBA00022448"/>
    </source>
</evidence>
<evidence type="ECO:0000256" key="1">
    <source>
        <dbReference type="ARBA" id="ARBA00004651"/>
    </source>
</evidence>
<dbReference type="InterPro" id="IPR000515">
    <property type="entry name" value="MetI-like"/>
</dbReference>
<dbReference type="Gene3D" id="1.10.3720.10">
    <property type="entry name" value="MetI-like"/>
    <property type="match status" value="1"/>
</dbReference>
<dbReference type="Proteomes" id="UP000260943">
    <property type="component" value="Unassembled WGS sequence"/>
</dbReference>
<evidence type="ECO:0000256" key="7">
    <source>
        <dbReference type="RuleBase" id="RU363032"/>
    </source>
</evidence>
<gene>
    <name evidence="9" type="ORF">DXC81_03575</name>
</gene>
<evidence type="ECO:0000313" key="10">
    <source>
        <dbReference type="Proteomes" id="UP000260943"/>
    </source>
</evidence>
<dbReference type="RefSeq" id="WP_117679214.1">
    <property type="nucleotide sequence ID" value="NZ_JAQCWE010000008.1"/>
</dbReference>
<comment type="subcellular location">
    <subcellularLocation>
        <location evidence="1 7">Cell membrane</location>
        <topology evidence="1 7">Multi-pass membrane protein</topology>
    </subcellularLocation>
</comment>
<feature type="transmembrane region" description="Helical" evidence="7">
    <location>
        <begin position="27"/>
        <end position="44"/>
    </location>
</feature>
<evidence type="ECO:0000259" key="8">
    <source>
        <dbReference type="PROSITE" id="PS50928"/>
    </source>
</evidence>
<feature type="transmembrane region" description="Helical" evidence="7">
    <location>
        <begin position="193"/>
        <end position="215"/>
    </location>
</feature>
<dbReference type="AlphaFoldDB" id="A0A3E4QWM0"/>
<dbReference type="GO" id="GO:0005886">
    <property type="term" value="C:plasma membrane"/>
    <property type="evidence" value="ECO:0007669"/>
    <property type="project" value="UniProtKB-SubCell"/>
</dbReference>
<feature type="domain" description="ABC transmembrane type-1" evidence="8">
    <location>
        <begin position="86"/>
        <end position="273"/>
    </location>
</feature>
<reference evidence="9 10" key="1">
    <citation type="submission" date="2018-08" db="EMBL/GenBank/DDBJ databases">
        <title>A genome reference for cultivated species of the human gut microbiota.</title>
        <authorList>
            <person name="Zou Y."/>
            <person name="Xue W."/>
            <person name="Luo G."/>
        </authorList>
    </citation>
    <scope>NUCLEOTIDE SEQUENCE [LARGE SCALE GENOMIC DNA]</scope>
    <source>
        <strain evidence="9 10">TF08-14</strain>
    </source>
</reference>
<accession>A0A3E4QWM0</accession>
<dbReference type="PANTHER" id="PTHR30043:SF1">
    <property type="entry name" value="ABC TRANSPORT SYSTEM PERMEASE PROTEIN P69"/>
    <property type="match status" value="1"/>
</dbReference>
<keyword evidence="4 7" id="KW-0812">Transmembrane</keyword>
<feature type="transmembrane region" description="Helical" evidence="7">
    <location>
        <begin position="124"/>
        <end position="147"/>
    </location>
</feature>
<proteinExistence type="inferred from homology"/>
<keyword evidence="6 7" id="KW-0472">Membrane</keyword>
<dbReference type="GO" id="GO:0055085">
    <property type="term" value="P:transmembrane transport"/>
    <property type="evidence" value="ECO:0007669"/>
    <property type="project" value="InterPro"/>
</dbReference>
<evidence type="ECO:0000256" key="6">
    <source>
        <dbReference type="ARBA" id="ARBA00023136"/>
    </source>
</evidence>
<dbReference type="PROSITE" id="PS50928">
    <property type="entry name" value="ABC_TM1"/>
    <property type="match status" value="1"/>
</dbReference>
<dbReference type="Pfam" id="PF00528">
    <property type="entry name" value="BPD_transp_1"/>
    <property type="match status" value="1"/>
</dbReference>
<feature type="transmembrane region" description="Helical" evidence="7">
    <location>
        <begin position="252"/>
        <end position="273"/>
    </location>
</feature>
<keyword evidence="5 7" id="KW-1133">Transmembrane helix</keyword>
<dbReference type="SUPFAM" id="SSF161098">
    <property type="entry name" value="MetI-like"/>
    <property type="match status" value="1"/>
</dbReference>
<dbReference type="CDD" id="cd06261">
    <property type="entry name" value="TM_PBP2"/>
    <property type="match status" value="1"/>
</dbReference>
<feature type="transmembrane region" description="Helical" evidence="7">
    <location>
        <begin position="154"/>
        <end position="173"/>
    </location>
</feature>
<evidence type="ECO:0000256" key="3">
    <source>
        <dbReference type="ARBA" id="ARBA00022475"/>
    </source>
</evidence>
<comment type="caution">
    <text evidence="9">The sequence shown here is derived from an EMBL/GenBank/DDBJ whole genome shotgun (WGS) entry which is preliminary data.</text>
</comment>
<evidence type="ECO:0000256" key="4">
    <source>
        <dbReference type="ARBA" id="ARBA00022692"/>
    </source>
</evidence>
<sequence length="278" mass="29810">MSTVDAACPSACSRASVDLGWFRRRQLITIGGVALAVAVFQLGASICDFSLAYALTSVPAALAWMLQNFMPTASSLGELGYVLEQTVSTVLDSVAATVIAAILGVVLAVLGSRTVGVEWGPVRGIIRAFASVVRNVPMVAWALLLLLSFKQNEFTGFLALFLTTFGQLTRFFLDTFDEIPTGPVEALRACGASFWHVVFQAGLPLAAADLMSWMLYMVETNIRSATLIGLLTGTGIGFVFQLYYNSFRYDCAGLVIVLTIVLVLAIEAVSNVARRSMI</sequence>
<comment type="similarity">
    <text evidence="7">Belongs to the binding-protein-dependent transport system permease family.</text>
</comment>
<keyword evidence="2 7" id="KW-0813">Transport</keyword>